<evidence type="ECO:0000259" key="1">
    <source>
        <dbReference type="Pfam" id="PF23961"/>
    </source>
</evidence>
<evidence type="ECO:0000313" key="2">
    <source>
        <dbReference type="EMBL" id="VVD90572.1"/>
    </source>
</evidence>
<gene>
    <name evidence="2" type="ORF">PCO31110_01598</name>
</gene>
<sequence>MSATISITQTDVMTAVRSFLLGVVPNGVEVVQGYDNRLPAPTGPNYVQFWMIGNTRLATNWNDYVGNTQPLPAPQDGKMQARMGTEARVQIDFYGPAAQEYADMVATLWRDEYACQAFAAINPEIQPLHADDAKNMPIVDGESQYEQRFMVEALLQVNSVTTVPQDFAEELAIEEFINVDAAYPPGA</sequence>
<reference evidence="2 3" key="1">
    <citation type="submission" date="2019-08" db="EMBL/GenBank/DDBJ databases">
        <authorList>
            <person name="Peeters C."/>
        </authorList>
    </citation>
    <scope>NUCLEOTIDE SEQUENCE [LARGE SCALE GENOMIC DNA]</scope>
    <source>
        <strain evidence="2 3">LMG 31110</strain>
    </source>
</reference>
<dbReference type="NCBIfam" id="NF047498">
    <property type="entry name" value="LIC_12616_fam"/>
    <property type="match status" value="1"/>
</dbReference>
<evidence type="ECO:0000313" key="3">
    <source>
        <dbReference type="Proteomes" id="UP000337189"/>
    </source>
</evidence>
<dbReference type="RefSeq" id="WP_150690095.1">
    <property type="nucleotide sequence ID" value="NZ_CABPSJ010000002.1"/>
</dbReference>
<dbReference type="Pfam" id="PF23961">
    <property type="entry name" value="Phage_tail_terminator_9"/>
    <property type="match status" value="1"/>
</dbReference>
<dbReference type="OrthoDB" id="8687548at2"/>
<proteinExistence type="predicted"/>
<feature type="domain" description="Phage neck terminator protein gp12-like" evidence="1">
    <location>
        <begin position="11"/>
        <end position="174"/>
    </location>
</feature>
<dbReference type="InterPro" id="IPR057087">
    <property type="entry name" value="Gp12-like"/>
</dbReference>
<dbReference type="EMBL" id="CABPSJ010000002">
    <property type="protein sequence ID" value="VVD90572.1"/>
    <property type="molecule type" value="Genomic_DNA"/>
</dbReference>
<dbReference type="Proteomes" id="UP000337189">
    <property type="component" value="Unassembled WGS sequence"/>
</dbReference>
<protein>
    <recommendedName>
        <fullName evidence="1">Phage neck terminator protein gp12-like domain-containing protein</fullName>
    </recommendedName>
</protein>
<name>A0A5E4TTP5_9BURK</name>
<dbReference type="AlphaFoldDB" id="A0A5E4TTP5"/>
<accession>A0A5E4TTP5</accession>
<organism evidence="2 3">
    <name type="scientific">Pandoraea communis</name>
    <dbReference type="NCBI Taxonomy" id="2508297"/>
    <lineage>
        <taxon>Bacteria</taxon>
        <taxon>Pseudomonadati</taxon>
        <taxon>Pseudomonadota</taxon>
        <taxon>Betaproteobacteria</taxon>
        <taxon>Burkholderiales</taxon>
        <taxon>Burkholderiaceae</taxon>
        <taxon>Pandoraea</taxon>
    </lineage>
</organism>